<dbReference type="PANTHER" id="PTHR10582:SF2">
    <property type="entry name" value="INACTIVE"/>
    <property type="match status" value="1"/>
</dbReference>
<feature type="transmembrane region" description="Helical" evidence="7">
    <location>
        <begin position="1023"/>
        <end position="1043"/>
    </location>
</feature>
<keyword evidence="3" id="KW-0677">Repeat</keyword>
<evidence type="ECO:0000256" key="4">
    <source>
        <dbReference type="ARBA" id="ARBA00022989"/>
    </source>
</evidence>
<proteinExistence type="predicted"/>
<keyword evidence="10" id="KW-1185">Reference proteome</keyword>
<feature type="transmembrane region" description="Helical" evidence="7">
    <location>
        <begin position="1102"/>
        <end position="1123"/>
    </location>
</feature>
<feature type="region of interest" description="Disordered" evidence="6">
    <location>
        <begin position="579"/>
        <end position="599"/>
    </location>
</feature>
<dbReference type="PANTHER" id="PTHR10582">
    <property type="entry name" value="TRANSIENT RECEPTOR POTENTIAL ION CHANNEL PROTEIN"/>
    <property type="match status" value="1"/>
</dbReference>
<dbReference type="InterPro" id="IPR015943">
    <property type="entry name" value="WD40/YVTN_repeat-like_dom_sf"/>
</dbReference>
<feature type="region of interest" description="Disordered" evidence="6">
    <location>
        <begin position="1347"/>
        <end position="1374"/>
    </location>
</feature>
<dbReference type="Gene3D" id="2.130.10.10">
    <property type="entry name" value="YVTN repeat-like/Quinoprotein amine dehydrogenase"/>
    <property type="match status" value="1"/>
</dbReference>
<comment type="subcellular location">
    <subcellularLocation>
        <location evidence="1">Membrane</location>
        <topology evidence="1">Multi-pass membrane protein</topology>
    </subcellularLocation>
</comment>
<evidence type="ECO:0000313" key="10">
    <source>
        <dbReference type="Proteomes" id="UP000603453"/>
    </source>
</evidence>
<reference evidence="9" key="1">
    <citation type="submission" date="2020-12" db="EMBL/GenBank/DDBJ databases">
        <title>Metabolic potential, ecology and presence of endohyphal bacteria is reflected in genomic diversity of Mucoromycotina.</title>
        <authorList>
            <person name="Muszewska A."/>
            <person name="Okrasinska A."/>
            <person name="Steczkiewicz K."/>
            <person name="Drgas O."/>
            <person name="Orlowska M."/>
            <person name="Perlinska-Lenart U."/>
            <person name="Aleksandrzak-Piekarczyk T."/>
            <person name="Szatraj K."/>
            <person name="Zielenkiewicz U."/>
            <person name="Pilsyk S."/>
            <person name="Malc E."/>
            <person name="Mieczkowski P."/>
            <person name="Kruszewska J.S."/>
            <person name="Biernat P."/>
            <person name="Pawlowska J."/>
        </authorList>
    </citation>
    <scope>NUCLEOTIDE SEQUENCE</scope>
    <source>
        <strain evidence="9">WA0000017839</strain>
    </source>
</reference>
<dbReference type="GO" id="GO:0098703">
    <property type="term" value="P:calcium ion import across plasma membrane"/>
    <property type="evidence" value="ECO:0007669"/>
    <property type="project" value="TreeGrafter"/>
</dbReference>
<dbReference type="Pfam" id="PF00520">
    <property type="entry name" value="Ion_trans"/>
    <property type="match status" value="1"/>
</dbReference>
<feature type="transmembrane region" description="Helical" evidence="7">
    <location>
        <begin position="1249"/>
        <end position="1275"/>
    </location>
</feature>
<dbReference type="InterPro" id="IPR024862">
    <property type="entry name" value="TRPV"/>
</dbReference>
<dbReference type="InterPro" id="IPR005821">
    <property type="entry name" value="Ion_trans_dom"/>
</dbReference>
<dbReference type="OrthoDB" id="2377581at2759"/>
<evidence type="ECO:0000256" key="6">
    <source>
        <dbReference type="SAM" id="MobiDB-lite"/>
    </source>
</evidence>
<protein>
    <recommendedName>
        <fullName evidence="8">Ion transport domain-containing protein</fullName>
    </recommendedName>
</protein>
<name>A0A8H7QLE6_9FUNG</name>
<evidence type="ECO:0000313" key="9">
    <source>
        <dbReference type="EMBL" id="KAG2194230.1"/>
    </source>
</evidence>
<evidence type="ECO:0000256" key="3">
    <source>
        <dbReference type="ARBA" id="ARBA00022737"/>
    </source>
</evidence>
<dbReference type="GO" id="GO:0005886">
    <property type="term" value="C:plasma membrane"/>
    <property type="evidence" value="ECO:0007669"/>
    <property type="project" value="TreeGrafter"/>
</dbReference>
<feature type="compositionally biased region" description="Polar residues" evidence="6">
    <location>
        <begin position="1362"/>
        <end position="1374"/>
    </location>
</feature>
<accession>A0A8H7QLE6</accession>
<dbReference type="Proteomes" id="UP000603453">
    <property type="component" value="Unassembled WGS sequence"/>
</dbReference>
<gene>
    <name evidence="9" type="ORF">INT47_005698</name>
</gene>
<feature type="transmembrane region" description="Helical" evidence="7">
    <location>
        <begin position="1063"/>
        <end position="1081"/>
    </location>
</feature>
<keyword evidence="5 7" id="KW-0472">Membrane</keyword>
<evidence type="ECO:0000256" key="2">
    <source>
        <dbReference type="ARBA" id="ARBA00022692"/>
    </source>
</evidence>
<sequence length="1374" mass="158235">MFTINIGNVTTHQSLVPEDFLIGFGSLYSEEFMLMDVSCDKRYAAYVTYQKNIATQAYRTHGNRKRLFLSRRKFVESGQHNLKSEILPYVNGQEACIEITNLVQEDHLDFHCKFLSISPDGKYVALSFYEVRVKNPHCLIFQMKGDGTFEFYRRLKCNGRAVFFKQKPGYSLALISIGTIEIYDEFPNNIRLPSYLFDSEKLKSHLQEGLLENKAYIETASWFDAEGQTLPIVVEQLILISRHIRHNVIVTHFSTRPIVRVWSIEDGVRLTSFVAPNQHIMAFSKNYKYTAACNPTDRSINIYNVKSGLLVYQLKSNYTPQENNPIMVSHLRFCYDGRYISVSGIENDFVFFEVWYVEAEKLVYRETVQNYQNIPACQVLPKDRNAPNVFKFVQPFVMRENDENGDKYLKGVFTSFKDSKLIINEHRLNIDTCGDQVNDLLEITGLEKRNILIDDDYEITNERGRLQYLVHGHFKIKDKVYMLLFGKHMVQLWELASHAIEEESEKDDQLIYIRAYKGPDYGVCYSFRENWRIQSFDSITFIGGISSGRTIVNITQNTEFGTSSLHYHTEELFLPIDELRSNPESEPPTTPPSDDAPTTKRFDYHKLESACQALHYLWSVKKAKKAPKTHINAQYYTNNLARMIDKTFQLIHLAVTNIDIYSNFFSTIAGSRTLAMLASFKKGREIIKLIIVQKIPISIFSYPRTIDSSTCSSLSSSYINKRSTFCYSHFSKKDSQKTFHNNSGHGSQHLLSPPSNEGFKYRGCSSKPHHTPGAYLKRPPIAENENVLTVLIDVLSYDIYKLLFNRILEDSKYLGPGCLSSLTDALLYLQEEGNTDLLLSSSQKLSLLVIKKNKSGVLKSEIEQLMLMKPLQKASNATFRNLDSYATMEQIKKYHGLDLIFYRMQRCYRGKQICDVVKGVYSQCQKFTNYVWENFVKEGQKVSRGSTKVCVVPLPHFITYSNLPEDQIKKEGNSNNDLITYKKRSAFARVTIDQNINTIFQQGDTVLEVILQYKWEHFARWRFGLICVIHLIYYVSYSTGVLFAHDLFDHGQSQEEAYRITSPAQICCLVLMFFSVSVLMVQEVRQFWKTYSKRHYFFSGYNWIDFAAIVLPIYTLIQMIYGWDYFNEVCSISTLVLWTHAILRMRVISYFGVTLEAIIQLCKSVSSVLFVMVLVLFAFTNAYIVLLRDKPDEYFQENYASNSNNTLILSSDISTSNGFVNLYKAFACVWFFVYGVWDPVNNGAAGDSKFLVAMSIVFSLVTVLIFFNLVIAMMASTVEQVKQGGKKAWVSHFAAVVSEIENIWCPQSVKRSRRHNPTYIYYVASEESVQKHEDDLSRESEEIKRKLKMETQSPSGPICCGHNQTRGSVSSSFQ</sequence>
<evidence type="ECO:0000256" key="5">
    <source>
        <dbReference type="ARBA" id="ARBA00023136"/>
    </source>
</evidence>
<comment type="caution">
    <text evidence="9">The sequence shown here is derived from an EMBL/GenBank/DDBJ whole genome shotgun (WGS) entry which is preliminary data.</text>
</comment>
<keyword evidence="2 7" id="KW-0812">Transmembrane</keyword>
<keyword evidence="4 7" id="KW-1133">Transmembrane helix</keyword>
<evidence type="ECO:0000256" key="7">
    <source>
        <dbReference type="SAM" id="Phobius"/>
    </source>
</evidence>
<dbReference type="EMBL" id="JAEPRD010000202">
    <property type="protein sequence ID" value="KAG2194230.1"/>
    <property type="molecule type" value="Genomic_DNA"/>
</dbReference>
<dbReference type="SUPFAM" id="SSF50978">
    <property type="entry name" value="WD40 repeat-like"/>
    <property type="match status" value="1"/>
</dbReference>
<feature type="transmembrane region" description="Helical" evidence="7">
    <location>
        <begin position="1165"/>
        <end position="1186"/>
    </location>
</feature>
<feature type="domain" description="Ion transport" evidence="8">
    <location>
        <begin position="1034"/>
        <end position="1283"/>
    </location>
</feature>
<evidence type="ECO:0000256" key="1">
    <source>
        <dbReference type="ARBA" id="ARBA00004141"/>
    </source>
</evidence>
<feature type="transmembrane region" description="Helical" evidence="7">
    <location>
        <begin position="1219"/>
        <end position="1237"/>
    </location>
</feature>
<dbReference type="InterPro" id="IPR036322">
    <property type="entry name" value="WD40_repeat_dom_sf"/>
</dbReference>
<organism evidence="9 10">
    <name type="scientific">Mucor saturninus</name>
    <dbReference type="NCBI Taxonomy" id="64648"/>
    <lineage>
        <taxon>Eukaryota</taxon>
        <taxon>Fungi</taxon>
        <taxon>Fungi incertae sedis</taxon>
        <taxon>Mucoromycota</taxon>
        <taxon>Mucoromycotina</taxon>
        <taxon>Mucoromycetes</taxon>
        <taxon>Mucorales</taxon>
        <taxon>Mucorineae</taxon>
        <taxon>Mucoraceae</taxon>
        <taxon>Mucor</taxon>
    </lineage>
</organism>
<dbReference type="GO" id="GO:0005216">
    <property type="term" value="F:monoatomic ion channel activity"/>
    <property type="evidence" value="ECO:0007669"/>
    <property type="project" value="InterPro"/>
</dbReference>
<evidence type="ECO:0000259" key="8">
    <source>
        <dbReference type="Pfam" id="PF00520"/>
    </source>
</evidence>